<evidence type="ECO:0000313" key="2">
    <source>
        <dbReference type="Proteomes" id="UP001254832"/>
    </source>
</evidence>
<comment type="caution">
    <text evidence="1">The sequence shown here is derived from an EMBL/GenBank/DDBJ whole genome shotgun (WGS) entry which is preliminary data.</text>
</comment>
<accession>A0AAP5HAF0</accession>
<sequence length="131" mass="15772">MKLKKEDRKARKLNLMQLKIPAGYAVTYNKFYDVDPVLSADSNYFIENWEFFTEDLLQIVKMKINNGKWFIPEREDTILFDLGWYPDSDINGHYRLELVDGEWNEIKSISTKDRFVIKETLEEWLEEQLRV</sequence>
<proteinExistence type="predicted"/>
<protein>
    <submittedName>
        <fullName evidence="1">Uncharacterized protein</fullName>
    </submittedName>
</protein>
<organism evidence="1 2">
    <name type="scientific">Paenibacillus amylolyticus</name>
    <dbReference type="NCBI Taxonomy" id="1451"/>
    <lineage>
        <taxon>Bacteria</taxon>
        <taxon>Bacillati</taxon>
        <taxon>Bacillota</taxon>
        <taxon>Bacilli</taxon>
        <taxon>Bacillales</taxon>
        <taxon>Paenibacillaceae</taxon>
        <taxon>Paenibacillus</taxon>
    </lineage>
</organism>
<gene>
    <name evidence="1" type="ORF">J2W91_005426</name>
</gene>
<dbReference type="RefSeq" id="WP_310145475.1">
    <property type="nucleotide sequence ID" value="NZ_JAVDTR010000021.1"/>
</dbReference>
<dbReference type="EMBL" id="JAVDTR010000021">
    <property type="protein sequence ID" value="MDR6726901.1"/>
    <property type="molecule type" value="Genomic_DNA"/>
</dbReference>
<dbReference type="AlphaFoldDB" id="A0AAP5HAF0"/>
<name>A0AAP5HAF0_PAEAM</name>
<evidence type="ECO:0000313" key="1">
    <source>
        <dbReference type="EMBL" id="MDR6726901.1"/>
    </source>
</evidence>
<dbReference type="Proteomes" id="UP001254832">
    <property type="component" value="Unassembled WGS sequence"/>
</dbReference>
<reference evidence="1" key="1">
    <citation type="submission" date="2023-07" db="EMBL/GenBank/DDBJ databases">
        <title>Sorghum-associated microbial communities from plants grown in Nebraska, USA.</title>
        <authorList>
            <person name="Schachtman D."/>
        </authorList>
    </citation>
    <scope>NUCLEOTIDE SEQUENCE</scope>
    <source>
        <strain evidence="1">BE80</strain>
    </source>
</reference>